<dbReference type="Proteomes" id="UP000308430">
    <property type="component" value="Unassembled WGS sequence"/>
</dbReference>
<feature type="transmembrane region" description="Helical" evidence="1">
    <location>
        <begin position="94"/>
        <end position="127"/>
    </location>
</feature>
<keyword evidence="1" id="KW-0812">Transmembrane</keyword>
<dbReference type="RefSeq" id="WP_136350238.1">
    <property type="nucleotide sequence ID" value="NZ_SSOC01000010.1"/>
</dbReference>
<dbReference type="AlphaFoldDB" id="A0A4S4AN73"/>
<comment type="caution">
    <text evidence="2">The sequence shown here is derived from an EMBL/GenBank/DDBJ whole genome shotgun (WGS) entry which is preliminary data.</text>
</comment>
<accession>A0A4S4AN73</accession>
<name>A0A4S4AN73_9RHOO</name>
<protein>
    <submittedName>
        <fullName evidence="2">Uncharacterized protein</fullName>
    </submittedName>
</protein>
<evidence type="ECO:0000256" key="1">
    <source>
        <dbReference type="SAM" id="Phobius"/>
    </source>
</evidence>
<dbReference type="OrthoDB" id="9181697at2"/>
<organism evidence="2 3">
    <name type="scientific">Pseudothauera nasutitermitis</name>
    <dbReference type="NCBI Taxonomy" id="2565930"/>
    <lineage>
        <taxon>Bacteria</taxon>
        <taxon>Pseudomonadati</taxon>
        <taxon>Pseudomonadota</taxon>
        <taxon>Betaproteobacteria</taxon>
        <taxon>Rhodocyclales</taxon>
        <taxon>Zoogloeaceae</taxon>
        <taxon>Pseudothauera</taxon>
    </lineage>
</organism>
<reference evidence="2 3" key="1">
    <citation type="submission" date="2019-04" db="EMBL/GenBank/DDBJ databases">
        <title>Azoarcus nasutitermitis sp. nov. isolated from termite nest.</title>
        <authorList>
            <person name="Lin S.-Y."/>
            <person name="Hameed A."/>
            <person name="Hsu Y.-H."/>
            <person name="Young C.-C."/>
        </authorList>
    </citation>
    <scope>NUCLEOTIDE SEQUENCE [LARGE SCALE GENOMIC DNA]</scope>
    <source>
        <strain evidence="2 3">CC-YHH838</strain>
    </source>
</reference>
<proteinExistence type="predicted"/>
<keyword evidence="1" id="KW-1133">Transmembrane helix</keyword>
<evidence type="ECO:0000313" key="2">
    <source>
        <dbReference type="EMBL" id="THF61085.1"/>
    </source>
</evidence>
<keyword evidence="1" id="KW-0472">Membrane</keyword>
<evidence type="ECO:0000313" key="3">
    <source>
        <dbReference type="Proteomes" id="UP000308430"/>
    </source>
</evidence>
<sequence length="165" mass="18619">MFEQDFRIIHGWVEDILADPAHARYRLRVRQGGEQAVEMAMGKPGWPVRLGDEVSVVVCNTDPTGVVALIDHTTGDGMNLLYRGMRQRPDGQDAVIATTVIGVAVLAVGWLHALAVSVAFIPLYWLATHWLPENRRQRAAARIDFMIDREYCRWRAMRDRPGAAR</sequence>
<dbReference type="EMBL" id="SSOC01000010">
    <property type="protein sequence ID" value="THF61085.1"/>
    <property type="molecule type" value="Genomic_DNA"/>
</dbReference>
<gene>
    <name evidence="2" type="ORF">E6C76_21060</name>
</gene>
<keyword evidence="3" id="KW-1185">Reference proteome</keyword>